<dbReference type="PANTHER" id="PTHR24228">
    <property type="entry name" value="B2 BRADYKININ RECEPTOR/ANGIOTENSIN II RECEPTOR"/>
    <property type="match status" value="1"/>
</dbReference>
<dbReference type="Proteomes" id="UP000829999">
    <property type="component" value="Chromosome 6"/>
</dbReference>
<keyword evidence="13" id="KW-1185">Reference proteome</keyword>
<dbReference type="SUPFAM" id="SSF81321">
    <property type="entry name" value="Family A G protein-coupled receptor-like"/>
    <property type="match status" value="1"/>
</dbReference>
<comment type="similarity">
    <text evidence="2">Belongs to the G-protein coupled receptor 1 family.</text>
</comment>
<keyword evidence="3" id="KW-1003">Cell membrane</keyword>
<evidence type="ECO:0000256" key="6">
    <source>
        <dbReference type="ARBA" id="ARBA00023040"/>
    </source>
</evidence>
<dbReference type="PROSITE" id="PS50262">
    <property type="entry name" value="G_PROTEIN_RECEP_F1_2"/>
    <property type="match status" value="1"/>
</dbReference>
<accession>A0A9R0D2J3</accession>
<evidence type="ECO:0000259" key="12">
    <source>
        <dbReference type="PROSITE" id="PS50262"/>
    </source>
</evidence>
<evidence type="ECO:0000256" key="2">
    <source>
        <dbReference type="ARBA" id="ARBA00010663"/>
    </source>
</evidence>
<feature type="compositionally biased region" description="Polar residues" evidence="10">
    <location>
        <begin position="245"/>
        <end position="285"/>
    </location>
</feature>
<dbReference type="GeneID" id="118267756"/>
<feature type="transmembrane region" description="Helical" evidence="11">
    <location>
        <begin position="347"/>
        <end position="366"/>
    </location>
</feature>
<protein>
    <submittedName>
        <fullName evidence="14">G-protein coupled receptor moody-like</fullName>
    </submittedName>
</protein>
<feature type="transmembrane region" description="Helical" evidence="11">
    <location>
        <begin position="69"/>
        <end position="93"/>
    </location>
</feature>
<dbReference type="AlphaFoldDB" id="A0A9R0D2J3"/>
<keyword evidence="8" id="KW-0675">Receptor</keyword>
<dbReference type="RefSeq" id="XP_035437824.2">
    <property type="nucleotide sequence ID" value="XM_035581931.2"/>
</dbReference>
<keyword evidence="7 11" id="KW-0472">Membrane</keyword>
<feature type="transmembrane region" description="Helical" evidence="11">
    <location>
        <begin position="310"/>
        <end position="335"/>
    </location>
</feature>
<evidence type="ECO:0000256" key="7">
    <source>
        <dbReference type="ARBA" id="ARBA00023136"/>
    </source>
</evidence>
<dbReference type="PRINTS" id="PR00237">
    <property type="entry name" value="GPCRRHODOPSN"/>
</dbReference>
<feature type="transmembrane region" description="Helical" evidence="11">
    <location>
        <begin position="37"/>
        <end position="62"/>
    </location>
</feature>
<keyword evidence="6" id="KW-0297">G-protein coupled receptor</keyword>
<evidence type="ECO:0000256" key="9">
    <source>
        <dbReference type="ARBA" id="ARBA00023224"/>
    </source>
</evidence>
<evidence type="ECO:0000256" key="8">
    <source>
        <dbReference type="ARBA" id="ARBA00023170"/>
    </source>
</evidence>
<reference evidence="14" key="1">
    <citation type="submission" date="2025-08" db="UniProtKB">
        <authorList>
            <consortium name="RefSeq"/>
        </authorList>
    </citation>
    <scope>IDENTIFICATION</scope>
    <source>
        <tissue evidence="14">Whole larval tissue</tissue>
    </source>
</reference>
<sequence length="390" mass="44107">MAKCFYNNSHLILSSVSDEELGAIQLFHCHAESHLSFSLALCVIFIILGIPGNVITIVALACDKKVRNVTAVFIINLHISNLLTCIIILPLSASAFAKNHWTYGKAMCIAYAYIRFTLAICSILSILAISVTRFILVCFPFSYIKIYNRRNVSIILLLIWVTALTIYTPYYFVGLGSFGLDSNQGFCTVIYEKYGGILYLCFGYVLPITIMILCYIKIWWAVTKIKRKTQNKNLTSCPSNNVTHNLNGTRSTSRPILNSDSSCQGDNTSNNSAVPPSNEANTPKGRNTVEEIFQATKRRLKGPTKRDKRLLPMIMAIIIAFSFVQLPAMIGRLLILDKPKYPLTMMMLQMISFSDYCINPIIYVFMSTEYRQAYIKLFRTVIIKLRRNLN</sequence>
<feature type="domain" description="G-protein coupled receptors family 1 profile" evidence="12">
    <location>
        <begin position="52"/>
        <end position="363"/>
    </location>
</feature>
<keyword evidence="4 11" id="KW-0812">Transmembrane</keyword>
<evidence type="ECO:0000256" key="3">
    <source>
        <dbReference type="ARBA" id="ARBA00022475"/>
    </source>
</evidence>
<evidence type="ECO:0000256" key="10">
    <source>
        <dbReference type="SAM" id="MobiDB-lite"/>
    </source>
</evidence>
<evidence type="ECO:0000313" key="14">
    <source>
        <dbReference type="RefSeq" id="XP_035437824.2"/>
    </source>
</evidence>
<dbReference type="PANTHER" id="PTHR24228:SF74">
    <property type="entry name" value="G-PROTEIN COUPLED RECEPTORS FAMILY 1 PROFILE DOMAIN-CONTAINING PROTEIN"/>
    <property type="match status" value="1"/>
</dbReference>
<dbReference type="GO" id="GO:0004930">
    <property type="term" value="F:G protein-coupled receptor activity"/>
    <property type="evidence" value="ECO:0007669"/>
    <property type="project" value="UniProtKB-KW"/>
</dbReference>
<evidence type="ECO:0000313" key="13">
    <source>
        <dbReference type="Proteomes" id="UP000829999"/>
    </source>
</evidence>
<dbReference type="InterPro" id="IPR017452">
    <property type="entry name" value="GPCR_Rhodpsn_7TM"/>
</dbReference>
<evidence type="ECO:0000256" key="11">
    <source>
        <dbReference type="SAM" id="Phobius"/>
    </source>
</evidence>
<keyword evidence="5 11" id="KW-1133">Transmembrane helix</keyword>
<feature type="transmembrane region" description="Helical" evidence="11">
    <location>
        <begin position="197"/>
        <end position="222"/>
    </location>
</feature>
<gene>
    <name evidence="14" type="primary">LOC118267756</name>
</gene>
<organism evidence="13 14">
    <name type="scientific">Spodoptera frugiperda</name>
    <name type="common">Fall armyworm</name>
    <dbReference type="NCBI Taxonomy" id="7108"/>
    <lineage>
        <taxon>Eukaryota</taxon>
        <taxon>Metazoa</taxon>
        <taxon>Ecdysozoa</taxon>
        <taxon>Arthropoda</taxon>
        <taxon>Hexapoda</taxon>
        <taxon>Insecta</taxon>
        <taxon>Pterygota</taxon>
        <taxon>Neoptera</taxon>
        <taxon>Endopterygota</taxon>
        <taxon>Lepidoptera</taxon>
        <taxon>Glossata</taxon>
        <taxon>Ditrysia</taxon>
        <taxon>Noctuoidea</taxon>
        <taxon>Noctuidae</taxon>
        <taxon>Amphipyrinae</taxon>
        <taxon>Spodoptera</taxon>
    </lineage>
</organism>
<dbReference type="Pfam" id="PF00001">
    <property type="entry name" value="7tm_1"/>
    <property type="match status" value="1"/>
</dbReference>
<comment type="subcellular location">
    <subcellularLocation>
        <location evidence="1">Cell membrane</location>
        <topology evidence="1">Multi-pass membrane protein</topology>
    </subcellularLocation>
</comment>
<dbReference type="OrthoDB" id="10044919at2759"/>
<feature type="region of interest" description="Disordered" evidence="10">
    <location>
        <begin position="245"/>
        <end position="288"/>
    </location>
</feature>
<keyword evidence="9" id="KW-0807">Transducer</keyword>
<feature type="transmembrane region" description="Helical" evidence="11">
    <location>
        <begin position="113"/>
        <end position="139"/>
    </location>
</feature>
<name>A0A9R0D2J3_SPOFR</name>
<dbReference type="GO" id="GO:0005886">
    <property type="term" value="C:plasma membrane"/>
    <property type="evidence" value="ECO:0007669"/>
    <property type="project" value="UniProtKB-SubCell"/>
</dbReference>
<evidence type="ECO:0000256" key="5">
    <source>
        <dbReference type="ARBA" id="ARBA00022989"/>
    </source>
</evidence>
<proteinExistence type="inferred from homology"/>
<evidence type="ECO:0000256" key="4">
    <source>
        <dbReference type="ARBA" id="ARBA00022692"/>
    </source>
</evidence>
<feature type="transmembrane region" description="Helical" evidence="11">
    <location>
        <begin position="151"/>
        <end position="172"/>
    </location>
</feature>
<dbReference type="Gene3D" id="1.20.1070.10">
    <property type="entry name" value="Rhodopsin 7-helix transmembrane proteins"/>
    <property type="match status" value="1"/>
</dbReference>
<evidence type="ECO:0000256" key="1">
    <source>
        <dbReference type="ARBA" id="ARBA00004651"/>
    </source>
</evidence>
<dbReference type="InterPro" id="IPR000276">
    <property type="entry name" value="GPCR_Rhodpsn"/>
</dbReference>
<dbReference type="SMART" id="SM01381">
    <property type="entry name" value="7TM_GPCR_Srsx"/>
    <property type="match status" value="1"/>
</dbReference>